<dbReference type="AlphaFoldDB" id="A0AAD5XSC7"/>
<reference evidence="2" key="1">
    <citation type="submission" date="2020-05" db="EMBL/GenBank/DDBJ databases">
        <title>Phylogenomic resolution of chytrid fungi.</title>
        <authorList>
            <person name="Stajich J.E."/>
            <person name="Amses K."/>
            <person name="Simmons R."/>
            <person name="Seto K."/>
            <person name="Myers J."/>
            <person name="Bonds A."/>
            <person name="Quandt C.A."/>
            <person name="Barry K."/>
            <person name="Liu P."/>
            <person name="Grigoriev I."/>
            <person name="Longcore J.E."/>
            <person name="James T.Y."/>
        </authorList>
    </citation>
    <scope>NUCLEOTIDE SEQUENCE</scope>
    <source>
        <strain evidence="2">JEL0476</strain>
    </source>
</reference>
<accession>A0AAD5XSC7</accession>
<sequence>MNFKDLFSIFKKPLVKKNVVKIENSNLSFLNVNFVEKNAGLEFMGKQENGLQVGNAEKIVLNNQKKTLVNPDVDRRNYINILKESLKSVENTKKEENSSKKTCHINDDRRKNVDKFKALLKPTQKDIVDITPNVIMNEKQRLLVNQLKNSLKSVENVKNETEGVESSVKNLKKLSFEDLKNLNSLEIEYQNDDILYRCIKLVIFYIGK</sequence>
<name>A0AAD5XSC7_9FUNG</name>
<proteinExistence type="predicted"/>
<keyword evidence="1" id="KW-0175">Coiled coil</keyword>
<dbReference type="EMBL" id="JADGJW010001414">
    <property type="protein sequence ID" value="KAJ3203546.1"/>
    <property type="molecule type" value="Genomic_DNA"/>
</dbReference>
<keyword evidence="3" id="KW-1185">Reference proteome</keyword>
<evidence type="ECO:0000256" key="1">
    <source>
        <dbReference type="SAM" id="Coils"/>
    </source>
</evidence>
<protein>
    <submittedName>
        <fullName evidence="2">Uncharacterized protein</fullName>
    </submittedName>
</protein>
<gene>
    <name evidence="2" type="ORF">HK099_001475</name>
</gene>
<dbReference type="Proteomes" id="UP001211065">
    <property type="component" value="Unassembled WGS sequence"/>
</dbReference>
<organism evidence="2 3">
    <name type="scientific">Clydaea vesicula</name>
    <dbReference type="NCBI Taxonomy" id="447962"/>
    <lineage>
        <taxon>Eukaryota</taxon>
        <taxon>Fungi</taxon>
        <taxon>Fungi incertae sedis</taxon>
        <taxon>Chytridiomycota</taxon>
        <taxon>Chytridiomycota incertae sedis</taxon>
        <taxon>Chytridiomycetes</taxon>
        <taxon>Lobulomycetales</taxon>
        <taxon>Lobulomycetaceae</taxon>
        <taxon>Clydaea</taxon>
    </lineage>
</organism>
<evidence type="ECO:0000313" key="3">
    <source>
        <dbReference type="Proteomes" id="UP001211065"/>
    </source>
</evidence>
<comment type="caution">
    <text evidence="2">The sequence shown here is derived from an EMBL/GenBank/DDBJ whole genome shotgun (WGS) entry which is preliminary data.</text>
</comment>
<feature type="coiled-coil region" evidence="1">
    <location>
        <begin position="137"/>
        <end position="174"/>
    </location>
</feature>
<evidence type="ECO:0000313" key="2">
    <source>
        <dbReference type="EMBL" id="KAJ3203546.1"/>
    </source>
</evidence>